<evidence type="ECO:0000256" key="2">
    <source>
        <dbReference type="ARBA" id="ARBA00012741"/>
    </source>
</evidence>
<evidence type="ECO:0000259" key="7">
    <source>
        <dbReference type="Pfam" id="PF16028"/>
    </source>
</evidence>
<dbReference type="PANTHER" id="PTHR46673:SF1">
    <property type="entry name" value="4F2 CELL-SURFACE ANTIGEN HEAVY CHAIN"/>
    <property type="match status" value="1"/>
</dbReference>
<dbReference type="InterPro" id="IPR017853">
    <property type="entry name" value="GH"/>
</dbReference>
<dbReference type="GO" id="GO:0016324">
    <property type="term" value="C:apical plasma membrane"/>
    <property type="evidence" value="ECO:0007669"/>
    <property type="project" value="TreeGrafter"/>
</dbReference>
<keyword evidence="5" id="KW-1133">Transmembrane helix</keyword>
<comment type="catalytic activity">
    <reaction evidence="1">
        <text>Hydrolysis of terminal, non-reducing (1-&gt;4)-linked alpha-D-glucose residues with release of alpha-D-glucose.</text>
        <dbReference type="EC" id="3.2.1.20"/>
    </reaction>
</comment>
<feature type="domain" description="Glycosyl hydrolase family 13 catalytic" evidence="6">
    <location>
        <begin position="214"/>
        <end position="391"/>
    </location>
</feature>
<dbReference type="GO" id="GO:0015823">
    <property type="term" value="P:phenylalanine transport"/>
    <property type="evidence" value="ECO:0007669"/>
    <property type="project" value="TreeGrafter"/>
</dbReference>
<keyword evidence="5" id="KW-0812">Transmembrane</keyword>
<feature type="compositionally biased region" description="Basic and acidic residues" evidence="4">
    <location>
        <begin position="55"/>
        <end position="65"/>
    </location>
</feature>
<dbReference type="InterPro" id="IPR006047">
    <property type="entry name" value="GH13_cat_dom"/>
</dbReference>
<evidence type="ECO:0000259" key="6">
    <source>
        <dbReference type="Pfam" id="PF00128"/>
    </source>
</evidence>
<keyword evidence="3" id="KW-0732">Signal</keyword>
<evidence type="ECO:0000313" key="8">
    <source>
        <dbReference type="EMBL" id="CRK91646.1"/>
    </source>
</evidence>
<dbReference type="Pfam" id="PF16028">
    <property type="entry name" value="SLC3A2_N"/>
    <property type="match status" value="1"/>
</dbReference>
<dbReference type="SUPFAM" id="SSF51445">
    <property type="entry name" value="(Trans)glycosidases"/>
    <property type="match status" value="1"/>
</dbReference>
<sequence>MSQEKLSSNKLDIEGAQQRSSADEKLKETYKPISEDFGSDLTTGDAVKNSNMARENGDPVKDGADEKMLEGSEKENLALKNVEVKFISGDSNPNGDAKIDIGNIEKAFTGMTKEELMKYANDPFWVRLRWILFIFFWALWIAMLAGAISIIVFAPKCAAPTPLVWWKKGPLITIDGSETEDVIKEIKNYNAKGVVYELSGDETYFVDTPLVESKIKKLVETYKANDIHVVLDLTANYVTKEDKLFKEATEAVVTPEVLSAFVTANTADLPNNWKKVHGTEPAWKKEGKLYFLSQFEDNYDLQMTSPVAQKKLSDVLTHLVALGVKGFRLLNAQHFIINPELRDEIPDRNHNHGMNEYGFFTHGQTIYQDDLGKVIRNFTRVVHNVTDNAGFLTIRDDSAVRAEVFVDSKLKHFTFDLPYFKFLETFLKSSKQTVPKQIYNGFANLNGTVDDESLWIQLSYKPENFKGALDASGYNIFMGFLRGVQITSINALNYNGSKSESMKKLEEARESQVFQHGKFEYFLSHNETAFGYTRTKSGMPGYFIAMNPTDEDIKANFTFGGTALELSVLMLSDGFNDNPLKSKIISNEIPLTKHSVAVFTFVPQ</sequence>
<dbReference type="InterPro" id="IPR031984">
    <property type="entry name" value="SLC3A2_N"/>
</dbReference>
<proteinExistence type="predicted"/>
<feature type="compositionally biased region" description="Polar residues" evidence="4">
    <location>
        <begin position="1"/>
        <end position="10"/>
    </location>
</feature>
<keyword evidence="5" id="KW-0472">Membrane</keyword>
<accession>A0A1J1HYN0</accession>
<name>A0A1J1HYN0_9DIPT</name>
<feature type="compositionally biased region" description="Basic and acidic residues" evidence="4">
    <location>
        <begin position="21"/>
        <end position="34"/>
    </location>
</feature>
<dbReference type="GO" id="GO:1903801">
    <property type="term" value="P:L-leucine import across plasma membrane"/>
    <property type="evidence" value="ECO:0007669"/>
    <property type="project" value="TreeGrafter"/>
</dbReference>
<dbReference type="Gene3D" id="3.90.400.10">
    <property type="entry name" value="Oligo-1,6-glucosidase, Domain 2"/>
    <property type="match status" value="1"/>
</dbReference>
<dbReference type="Pfam" id="PF00128">
    <property type="entry name" value="Alpha-amylase"/>
    <property type="match status" value="1"/>
</dbReference>
<feature type="domain" description="Solute carrier family 3 member 2 N-terminal" evidence="7">
    <location>
        <begin position="96"/>
        <end position="172"/>
    </location>
</feature>
<dbReference type="InterPro" id="IPR042280">
    <property type="entry name" value="SLC3A2"/>
</dbReference>
<reference evidence="8 9" key="1">
    <citation type="submission" date="2015-04" db="EMBL/GenBank/DDBJ databases">
        <authorList>
            <person name="Syromyatnikov M.Y."/>
            <person name="Popov V.N."/>
        </authorList>
    </citation>
    <scope>NUCLEOTIDE SEQUENCE [LARGE SCALE GENOMIC DNA]</scope>
</reference>
<dbReference type="GO" id="GO:0004558">
    <property type="term" value="F:alpha-1,4-glucosidase activity"/>
    <property type="evidence" value="ECO:0007669"/>
    <property type="project" value="UniProtKB-EC"/>
</dbReference>
<dbReference type="STRING" id="568069.A0A1J1HYN0"/>
<evidence type="ECO:0000256" key="5">
    <source>
        <dbReference type="SAM" id="Phobius"/>
    </source>
</evidence>
<dbReference type="GO" id="GO:1904273">
    <property type="term" value="P:L-alanine import across plasma membrane"/>
    <property type="evidence" value="ECO:0007669"/>
    <property type="project" value="TreeGrafter"/>
</dbReference>
<feature type="transmembrane region" description="Helical" evidence="5">
    <location>
        <begin position="130"/>
        <end position="154"/>
    </location>
</feature>
<dbReference type="Proteomes" id="UP000183832">
    <property type="component" value="Unassembled WGS sequence"/>
</dbReference>
<evidence type="ECO:0000256" key="3">
    <source>
        <dbReference type="ARBA" id="ARBA00022729"/>
    </source>
</evidence>
<dbReference type="AlphaFoldDB" id="A0A1J1HYN0"/>
<dbReference type="GO" id="GO:0015180">
    <property type="term" value="F:L-alanine transmembrane transporter activity"/>
    <property type="evidence" value="ECO:0007669"/>
    <property type="project" value="TreeGrafter"/>
</dbReference>
<dbReference type="Gene3D" id="3.20.20.80">
    <property type="entry name" value="Glycosidases"/>
    <property type="match status" value="1"/>
</dbReference>
<dbReference type="OrthoDB" id="204980at2759"/>
<dbReference type="GO" id="GO:0015173">
    <property type="term" value="F:aromatic amino acid transmembrane transporter activity"/>
    <property type="evidence" value="ECO:0007669"/>
    <property type="project" value="TreeGrafter"/>
</dbReference>
<keyword evidence="9" id="KW-1185">Reference proteome</keyword>
<dbReference type="InterPro" id="IPR045857">
    <property type="entry name" value="O16G_dom_2"/>
</dbReference>
<dbReference type="GO" id="GO:0015190">
    <property type="term" value="F:L-leucine transmembrane transporter activity"/>
    <property type="evidence" value="ECO:0007669"/>
    <property type="project" value="TreeGrafter"/>
</dbReference>
<organism evidence="8 9">
    <name type="scientific">Clunio marinus</name>
    <dbReference type="NCBI Taxonomy" id="568069"/>
    <lineage>
        <taxon>Eukaryota</taxon>
        <taxon>Metazoa</taxon>
        <taxon>Ecdysozoa</taxon>
        <taxon>Arthropoda</taxon>
        <taxon>Hexapoda</taxon>
        <taxon>Insecta</taxon>
        <taxon>Pterygota</taxon>
        <taxon>Neoptera</taxon>
        <taxon>Endopterygota</taxon>
        <taxon>Diptera</taxon>
        <taxon>Nematocera</taxon>
        <taxon>Chironomoidea</taxon>
        <taxon>Chironomidae</taxon>
        <taxon>Clunio</taxon>
    </lineage>
</organism>
<dbReference type="GO" id="GO:0005975">
    <property type="term" value="P:carbohydrate metabolic process"/>
    <property type="evidence" value="ECO:0007669"/>
    <property type="project" value="InterPro"/>
</dbReference>
<evidence type="ECO:0000256" key="1">
    <source>
        <dbReference type="ARBA" id="ARBA00001657"/>
    </source>
</evidence>
<dbReference type="GO" id="GO:0016323">
    <property type="term" value="C:basolateral plasma membrane"/>
    <property type="evidence" value="ECO:0007669"/>
    <property type="project" value="TreeGrafter"/>
</dbReference>
<feature type="region of interest" description="Disordered" evidence="4">
    <location>
        <begin position="1"/>
        <end position="65"/>
    </location>
</feature>
<dbReference type="PANTHER" id="PTHR46673">
    <property type="entry name" value="4F2 CELL-SURFACE ANTIGEN HEAVY CHAIN"/>
    <property type="match status" value="1"/>
</dbReference>
<dbReference type="EMBL" id="CVRI01000021">
    <property type="protein sequence ID" value="CRK91646.1"/>
    <property type="molecule type" value="Genomic_DNA"/>
</dbReference>
<gene>
    <name evidence="8" type="ORF">CLUMA_CG005296</name>
</gene>
<protein>
    <recommendedName>
        <fullName evidence="2">alpha-glucosidase</fullName>
        <ecNumber evidence="2">3.2.1.20</ecNumber>
    </recommendedName>
</protein>
<evidence type="ECO:0000313" key="9">
    <source>
        <dbReference type="Proteomes" id="UP000183832"/>
    </source>
</evidence>
<evidence type="ECO:0000256" key="4">
    <source>
        <dbReference type="SAM" id="MobiDB-lite"/>
    </source>
</evidence>
<dbReference type="EC" id="3.2.1.20" evidence="2"/>